<keyword evidence="4" id="KW-1185">Reference proteome</keyword>
<proteinExistence type="predicted"/>
<sequence>MNIRFASPSVVKVPALVILASVLAAGCSPNADTVRNVSAVSEGQPAAAPTAKDKDAGANPLPTKMANDPGIRQNIVQTKCEAIPGGWSAQGTAKNPAKKAVTYKIIVHFTTTKATTLDYAQTLVKVPPGKTVDWTAKKHFAAKPEMLCPMPGISIVS</sequence>
<feature type="signal peptide" evidence="2">
    <location>
        <begin position="1"/>
        <end position="24"/>
    </location>
</feature>
<reference evidence="3 4" key="1">
    <citation type="submission" date="2017-06" db="EMBL/GenBank/DDBJ databases">
        <authorList>
            <person name="Kim H.J."/>
            <person name="Triplett B.A."/>
        </authorList>
    </citation>
    <scope>NUCLEOTIDE SEQUENCE [LARGE SCALE GENOMIC DNA]</scope>
    <source>
        <strain evidence="3 4">CGMCC 4.2132</strain>
    </source>
</reference>
<organism evidence="3 4">
    <name type="scientific">Streptosporangium subroseum</name>
    <dbReference type="NCBI Taxonomy" id="106412"/>
    <lineage>
        <taxon>Bacteria</taxon>
        <taxon>Bacillati</taxon>
        <taxon>Actinomycetota</taxon>
        <taxon>Actinomycetes</taxon>
        <taxon>Streptosporangiales</taxon>
        <taxon>Streptosporangiaceae</taxon>
        <taxon>Streptosporangium</taxon>
    </lineage>
</organism>
<protein>
    <submittedName>
        <fullName evidence="3">Uncharacterized protein</fullName>
    </submittedName>
</protein>
<feature type="region of interest" description="Disordered" evidence="1">
    <location>
        <begin position="43"/>
        <end position="67"/>
    </location>
</feature>
<evidence type="ECO:0000313" key="4">
    <source>
        <dbReference type="Proteomes" id="UP000198282"/>
    </source>
</evidence>
<dbReference type="Proteomes" id="UP000198282">
    <property type="component" value="Unassembled WGS sequence"/>
</dbReference>
<dbReference type="PROSITE" id="PS51257">
    <property type="entry name" value="PROKAR_LIPOPROTEIN"/>
    <property type="match status" value="1"/>
</dbReference>
<dbReference type="EMBL" id="FZOD01000003">
    <property type="protein sequence ID" value="SNS08600.1"/>
    <property type="molecule type" value="Genomic_DNA"/>
</dbReference>
<accession>A0A239BKT7</accession>
<evidence type="ECO:0000256" key="1">
    <source>
        <dbReference type="SAM" id="MobiDB-lite"/>
    </source>
</evidence>
<keyword evidence="2" id="KW-0732">Signal</keyword>
<evidence type="ECO:0000256" key="2">
    <source>
        <dbReference type="SAM" id="SignalP"/>
    </source>
</evidence>
<gene>
    <name evidence="3" type="ORF">SAMN05216276_1003303</name>
</gene>
<name>A0A239BKT7_9ACTN</name>
<evidence type="ECO:0000313" key="3">
    <source>
        <dbReference type="EMBL" id="SNS08600.1"/>
    </source>
</evidence>
<feature type="chain" id="PRO_5039004130" evidence="2">
    <location>
        <begin position="25"/>
        <end position="157"/>
    </location>
</feature>
<dbReference type="AlphaFoldDB" id="A0A239BKT7"/>